<keyword evidence="6" id="KW-1003">Cell membrane</keyword>
<dbReference type="Pfam" id="PF07690">
    <property type="entry name" value="MFS_1"/>
    <property type="match status" value="1"/>
</dbReference>
<keyword evidence="10 17" id="KW-0547">Nucleotide-binding</keyword>
<evidence type="ECO:0000256" key="14">
    <source>
        <dbReference type="ARBA" id="ARBA00023136"/>
    </source>
</evidence>
<feature type="transmembrane region" description="Helical" evidence="19">
    <location>
        <begin position="63"/>
        <end position="87"/>
    </location>
</feature>
<evidence type="ECO:0000313" key="21">
    <source>
        <dbReference type="EMBL" id="KAA1425151.1"/>
    </source>
</evidence>
<dbReference type="GO" id="GO:0004798">
    <property type="term" value="F:dTMP kinase activity"/>
    <property type="evidence" value="ECO:0007669"/>
    <property type="project" value="UniProtKB-UniRule"/>
</dbReference>
<evidence type="ECO:0000256" key="8">
    <source>
        <dbReference type="ARBA" id="ARBA00022692"/>
    </source>
</evidence>
<feature type="transmembrane region" description="Helical" evidence="19">
    <location>
        <begin position="283"/>
        <end position="301"/>
    </location>
</feature>
<dbReference type="InterPro" id="IPR011701">
    <property type="entry name" value="MFS"/>
</dbReference>
<evidence type="ECO:0000259" key="20">
    <source>
        <dbReference type="Pfam" id="PF02223"/>
    </source>
</evidence>
<dbReference type="CDD" id="cd01672">
    <property type="entry name" value="TMPK"/>
    <property type="match status" value="1"/>
</dbReference>
<dbReference type="OrthoDB" id="9774907at2"/>
<dbReference type="FunFam" id="3.40.50.300:FF:000225">
    <property type="entry name" value="Thymidylate kinase"/>
    <property type="match status" value="1"/>
</dbReference>
<dbReference type="GO" id="GO:0006233">
    <property type="term" value="P:dTDP biosynthetic process"/>
    <property type="evidence" value="ECO:0007669"/>
    <property type="project" value="InterPro"/>
</dbReference>
<evidence type="ECO:0000256" key="15">
    <source>
        <dbReference type="ARBA" id="ARBA00048743"/>
    </source>
</evidence>
<keyword evidence="12 17" id="KW-0067">ATP-binding</keyword>
<dbReference type="HAMAP" id="MF_00165">
    <property type="entry name" value="Thymidylate_kinase"/>
    <property type="match status" value="1"/>
</dbReference>
<accession>A0A5Q6S4Q2</accession>
<evidence type="ECO:0000256" key="13">
    <source>
        <dbReference type="ARBA" id="ARBA00022989"/>
    </source>
</evidence>
<dbReference type="RefSeq" id="WP_149768325.1">
    <property type="nucleotide sequence ID" value="NZ_VDFQ02000001.1"/>
</dbReference>
<dbReference type="InterPro" id="IPR036259">
    <property type="entry name" value="MFS_trans_sf"/>
</dbReference>
<comment type="caution">
    <text evidence="21">The sequence shown here is derived from an EMBL/GenBank/DDBJ whole genome shotgun (WGS) entry which is preliminary data.</text>
</comment>
<dbReference type="InterPro" id="IPR018095">
    <property type="entry name" value="Thymidylate_kin_CS"/>
</dbReference>
<feature type="region of interest" description="Disordered" evidence="18">
    <location>
        <begin position="669"/>
        <end position="769"/>
    </location>
</feature>
<dbReference type="AlphaFoldDB" id="A0A5Q6S4Q2"/>
<comment type="function">
    <text evidence="16 17">Phosphorylation of dTMP to form dTDP in both de novo and salvage pathways of dTTP synthesis.</text>
</comment>
<feature type="domain" description="Thymidylate kinase-like" evidence="20">
    <location>
        <begin position="468"/>
        <end position="650"/>
    </location>
</feature>
<name>A0A5Q6S4Q2_9ACTN</name>
<evidence type="ECO:0000256" key="12">
    <source>
        <dbReference type="ARBA" id="ARBA00022840"/>
    </source>
</evidence>
<feature type="transmembrane region" description="Helical" evidence="19">
    <location>
        <begin position="337"/>
        <end position="359"/>
    </location>
</feature>
<evidence type="ECO:0000256" key="4">
    <source>
        <dbReference type="ARBA" id="ARBA00017144"/>
    </source>
</evidence>
<dbReference type="InterPro" id="IPR027417">
    <property type="entry name" value="P-loop_NTPase"/>
</dbReference>
<comment type="subcellular location">
    <subcellularLocation>
        <location evidence="1">Cell inner membrane</location>
        <topology evidence="1">Multi-pass membrane protein</topology>
    </subcellularLocation>
</comment>
<evidence type="ECO:0000256" key="7">
    <source>
        <dbReference type="ARBA" id="ARBA00022679"/>
    </source>
</evidence>
<dbReference type="Gene3D" id="3.40.50.300">
    <property type="entry name" value="P-loop containing nucleotide triphosphate hydrolases"/>
    <property type="match status" value="1"/>
</dbReference>
<dbReference type="EC" id="2.7.4.9" evidence="3 17"/>
<evidence type="ECO:0000256" key="9">
    <source>
        <dbReference type="ARBA" id="ARBA00022727"/>
    </source>
</evidence>
<evidence type="ECO:0000256" key="17">
    <source>
        <dbReference type="HAMAP-Rule" id="MF_00165"/>
    </source>
</evidence>
<evidence type="ECO:0000256" key="2">
    <source>
        <dbReference type="ARBA" id="ARBA00009776"/>
    </source>
</evidence>
<feature type="transmembrane region" description="Helical" evidence="19">
    <location>
        <begin position="195"/>
        <end position="214"/>
    </location>
</feature>
<gene>
    <name evidence="17 21" type="primary">tmk</name>
    <name evidence="21" type="ORF">FE697_004550</name>
</gene>
<protein>
    <recommendedName>
        <fullName evidence="4 17">Thymidylate kinase</fullName>
        <ecNumber evidence="3 17">2.7.4.9</ecNumber>
    </recommendedName>
    <alternativeName>
        <fullName evidence="17">dTMP kinase</fullName>
    </alternativeName>
</protein>
<evidence type="ECO:0000256" key="11">
    <source>
        <dbReference type="ARBA" id="ARBA00022777"/>
    </source>
</evidence>
<keyword evidence="14 19" id="KW-0472">Membrane</keyword>
<dbReference type="SUPFAM" id="SSF103473">
    <property type="entry name" value="MFS general substrate transporter"/>
    <property type="match status" value="1"/>
</dbReference>
<dbReference type="SUPFAM" id="SSF52540">
    <property type="entry name" value="P-loop containing nucleoside triphosphate hydrolases"/>
    <property type="match status" value="1"/>
</dbReference>
<keyword evidence="7 17" id="KW-0808">Transferase</keyword>
<dbReference type="Pfam" id="PF02223">
    <property type="entry name" value="Thymidylate_kin"/>
    <property type="match status" value="1"/>
</dbReference>
<evidence type="ECO:0000256" key="16">
    <source>
        <dbReference type="ARBA" id="ARBA00057735"/>
    </source>
</evidence>
<feature type="transmembrane region" description="Helical" evidence="19">
    <location>
        <begin position="251"/>
        <end position="271"/>
    </location>
</feature>
<feature type="transmembrane region" description="Helical" evidence="19">
    <location>
        <begin position="313"/>
        <end position="331"/>
    </location>
</feature>
<evidence type="ECO:0000256" key="6">
    <source>
        <dbReference type="ARBA" id="ARBA00022475"/>
    </source>
</evidence>
<evidence type="ECO:0000313" key="22">
    <source>
        <dbReference type="Proteomes" id="UP000307768"/>
    </source>
</evidence>
<dbReference type="CDD" id="cd06173">
    <property type="entry name" value="MFS_MefA_like"/>
    <property type="match status" value="1"/>
</dbReference>
<dbReference type="EMBL" id="VDFQ02000001">
    <property type="protein sequence ID" value="KAA1425151.1"/>
    <property type="molecule type" value="Genomic_DNA"/>
</dbReference>
<feature type="transmembrane region" description="Helical" evidence="19">
    <location>
        <begin position="371"/>
        <end position="397"/>
    </location>
</feature>
<evidence type="ECO:0000256" key="18">
    <source>
        <dbReference type="SAM" id="MobiDB-lite"/>
    </source>
</evidence>
<evidence type="ECO:0000256" key="1">
    <source>
        <dbReference type="ARBA" id="ARBA00004429"/>
    </source>
</evidence>
<keyword evidence="8 19" id="KW-0812">Transmembrane</keyword>
<feature type="compositionally biased region" description="Basic and acidic residues" evidence="18">
    <location>
        <begin position="708"/>
        <end position="729"/>
    </location>
</feature>
<sequence length="769" mass="82176">MGDDPAGSSADTETTGIRAVMQIPAFRRFWAALGVASLADWIGLLALTAFANDIATGYAGKNFAIAGVLFARLAPALVIGPFGGYVADRLDRRLVLTTGLFLRAVIFASIPLVGTLWWLLVATVLIEAVNAVWMPTKDATVPTLVSREQLEDANRINLATTYGSALPAAILFIVATFTTKVVDGLSSVTIPPVDPVMYVVAAAFAIGGLIFLGVRDMPSGAAIPEDEQVGIFRTIVEGWAYVFKTPLVRGLVVGIVGAFACGGVVIGLGRVFVGDLGAGDPGYGTLFGAVFLGLGLGMWRGPSVLPQVSRPRLFGVALLGAGIGLFVTALVHNMALVALLVIVVGFCAGVAWITGYTLLGLEVDEQMRGRTFAFVQSMVRLTLAAVLAVAPLVSGVIGSHTVQMRDLGQYTYTGSQITILISSLFAIVFGLLAFRQMNDRHGLSFFAEVRQDARTAPAYAPHGLFIAFEGGEGAGKSTQSWMLAEALRADGYRVLLTREPGATEVGATVRSIVLDPATGELSPRTEMLLYAADKAEHLRQVVSPALERGDVVITDRYVDSTLAYQAGGRGLDLAEVESVARWATSRLRPHLTVLLDVTPGLGRSRFGEADRLEAEPEEFHQRVRETFLELASKDRDHYMVVRAERAVVDIADAVLDRVQPLLGHVERVIDPMRPPPAGSPFEHKPSPVAPPGGGDGPGSRAPVDPSALEEHIESVEEAFRGFDASERPDPSYADEPTTEPPFETRSQARAPQDEPFETRSQARAPQDER</sequence>
<feature type="transmembrane region" description="Helical" evidence="19">
    <location>
        <begin position="417"/>
        <end position="434"/>
    </location>
</feature>
<dbReference type="GO" id="GO:0005524">
    <property type="term" value="F:ATP binding"/>
    <property type="evidence" value="ECO:0007669"/>
    <property type="project" value="UniProtKB-UniRule"/>
</dbReference>
<keyword evidence="13 19" id="KW-1133">Transmembrane helix</keyword>
<comment type="similarity">
    <text evidence="2 17">Belongs to the thymidylate kinase family.</text>
</comment>
<comment type="catalytic activity">
    <reaction evidence="15 17">
        <text>dTMP + ATP = dTDP + ADP</text>
        <dbReference type="Rhea" id="RHEA:13517"/>
        <dbReference type="ChEBI" id="CHEBI:30616"/>
        <dbReference type="ChEBI" id="CHEBI:58369"/>
        <dbReference type="ChEBI" id="CHEBI:63528"/>
        <dbReference type="ChEBI" id="CHEBI:456216"/>
        <dbReference type="EC" id="2.7.4.9"/>
    </reaction>
</comment>
<dbReference type="Gene3D" id="1.20.1250.20">
    <property type="entry name" value="MFS general substrate transporter like domains"/>
    <property type="match status" value="1"/>
</dbReference>
<feature type="transmembrane region" description="Helical" evidence="19">
    <location>
        <begin position="29"/>
        <end position="51"/>
    </location>
</feature>
<keyword evidence="11 17" id="KW-0418">Kinase</keyword>
<dbReference type="Proteomes" id="UP000307768">
    <property type="component" value="Unassembled WGS sequence"/>
</dbReference>
<dbReference type="GO" id="GO:0006235">
    <property type="term" value="P:dTTP biosynthetic process"/>
    <property type="evidence" value="ECO:0007669"/>
    <property type="project" value="UniProtKB-UniRule"/>
</dbReference>
<keyword evidence="9 17" id="KW-0545">Nucleotide biosynthesis</keyword>
<feature type="transmembrane region" description="Helical" evidence="19">
    <location>
        <begin position="156"/>
        <end position="175"/>
    </location>
</feature>
<dbReference type="InterPro" id="IPR039430">
    <property type="entry name" value="Thymidylate_kin-like_dom"/>
</dbReference>
<evidence type="ECO:0000256" key="5">
    <source>
        <dbReference type="ARBA" id="ARBA00022448"/>
    </source>
</evidence>
<reference evidence="21 22" key="1">
    <citation type="submission" date="2019-09" db="EMBL/GenBank/DDBJ databases">
        <title>Mumia zhuanghuii sp. nov. isolated from the intestinal contents of plateau pika (Ochotona curzoniae) in the Qinghai-Tibet plateau of China.</title>
        <authorList>
            <person name="Tian Z."/>
        </authorList>
    </citation>
    <scope>NUCLEOTIDE SEQUENCE [LARGE SCALE GENOMIC DNA]</scope>
    <source>
        <strain evidence="22">350</strain>
    </source>
</reference>
<dbReference type="PANTHER" id="PTHR23513">
    <property type="entry name" value="INTEGRAL MEMBRANE EFFLUX PROTEIN-RELATED"/>
    <property type="match status" value="1"/>
</dbReference>
<dbReference type="NCBIfam" id="TIGR00041">
    <property type="entry name" value="DTMP_kinase"/>
    <property type="match status" value="1"/>
</dbReference>
<evidence type="ECO:0000256" key="19">
    <source>
        <dbReference type="SAM" id="Phobius"/>
    </source>
</evidence>
<evidence type="ECO:0000256" key="3">
    <source>
        <dbReference type="ARBA" id="ARBA00012980"/>
    </source>
</evidence>
<proteinExistence type="inferred from homology"/>
<organism evidence="21 22">
    <name type="scientific">Mumia zhuanghuii</name>
    <dbReference type="NCBI Taxonomy" id="2585211"/>
    <lineage>
        <taxon>Bacteria</taxon>
        <taxon>Bacillati</taxon>
        <taxon>Actinomycetota</taxon>
        <taxon>Actinomycetes</taxon>
        <taxon>Propionibacteriales</taxon>
        <taxon>Nocardioidaceae</taxon>
        <taxon>Mumia</taxon>
    </lineage>
</organism>
<feature type="binding site" evidence="17">
    <location>
        <begin position="470"/>
        <end position="477"/>
    </location>
    <ligand>
        <name>ATP</name>
        <dbReference type="ChEBI" id="CHEBI:30616"/>
    </ligand>
</feature>
<dbReference type="GO" id="GO:0005886">
    <property type="term" value="C:plasma membrane"/>
    <property type="evidence" value="ECO:0007669"/>
    <property type="project" value="UniProtKB-SubCell"/>
</dbReference>
<dbReference type="PROSITE" id="PS01331">
    <property type="entry name" value="THYMIDYLATE_KINASE"/>
    <property type="match status" value="1"/>
</dbReference>
<keyword evidence="5" id="KW-0813">Transport</keyword>
<dbReference type="InterPro" id="IPR018094">
    <property type="entry name" value="Thymidylate_kinase"/>
</dbReference>
<dbReference type="GO" id="GO:0022857">
    <property type="term" value="F:transmembrane transporter activity"/>
    <property type="evidence" value="ECO:0007669"/>
    <property type="project" value="InterPro"/>
</dbReference>
<dbReference type="PANTHER" id="PTHR23513:SF9">
    <property type="entry name" value="ENTEROBACTIN EXPORTER ENTS"/>
    <property type="match status" value="1"/>
</dbReference>
<evidence type="ECO:0000256" key="10">
    <source>
        <dbReference type="ARBA" id="ARBA00022741"/>
    </source>
</evidence>